<feature type="compositionally biased region" description="Gly residues" evidence="1">
    <location>
        <begin position="53"/>
        <end position="90"/>
    </location>
</feature>
<gene>
    <name evidence="2" type="ORF">OE699_14720</name>
</gene>
<dbReference type="Proteomes" id="UP001526166">
    <property type="component" value="Unassembled WGS sequence"/>
</dbReference>
<protein>
    <submittedName>
        <fullName evidence="2">Uncharacterized protein</fullName>
    </submittedName>
</protein>
<feature type="compositionally biased region" description="Gly residues" evidence="1">
    <location>
        <begin position="116"/>
        <end position="129"/>
    </location>
</feature>
<dbReference type="RefSeq" id="WP_263848470.1">
    <property type="nucleotide sequence ID" value="NZ_JAOWKW010000014.1"/>
</dbReference>
<evidence type="ECO:0000313" key="3">
    <source>
        <dbReference type="Proteomes" id="UP001526166"/>
    </source>
</evidence>
<keyword evidence="3" id="KW-1185">Reference proteome</keyword>
<proteinExistence type="predicted"/>
<feature type="region of interest" description="Disordered" evidence="1">
    <location>
        <begin position="41"/>
        <end position="142"/>
    </location>
</feature>
<evidence type="ECO:0000256" key="1">
    <source>
        <dbReference type="SAM" id="MobiDB-lite"/>
    </source>
</evidence>
<sequence length="469" mass="48734">MRLKKSTFWSTTALSAVLIAGVGVTVADFVMSPTGGAVLAQQNRAGGSDDSGQGAGSGGENRGGSDTRGGAGAGTDAGGEAGGAGIGGQQGKPSDSGDQQGRPATAAPAAEEGSGRPAGVGGPPDGKQGGRSPEEGEPTLGDLFGDLYVVDRDANGVPILTADGYLQPLDADGNPIPLIDGEVDPAYLDDLVTIDLGRLNLGRSAEDVLDGQLEEAIKTINLADDASAGESITLDAAGRIVITYVDADTGELITKTIDSPLENLAIYEALLTDGELVVLRNLDEDPELEEVGITTSLLPDSLAYLADGERDAIDLSEATAYLAAATDKTGTFTVDEVAYINNILGIAQEELTFDYDGDGTLDPTGIYASVIDYSAFTYDREDTYNVEVVVLVPSGETWVDLNKDGVQDEGEMFTTWEPDLVNIYSTVFTGEYTASETATITDFTQAADDAREVIEFIHEYAIPVDSTTE</sequence>
<comment type="caution">
    <text evidence="2">The sequence shown here is derived from an EMBL/GenBank/DDBJ whole genome shotgun (WGS) entry which is preliminary data.</text>
</comment>
<reference evidence="2 3" key="1">
    <citation type="submission" date="2022-10" db="EMBL/GenBank/DDBJ databases">
        <title>Sinirhodobacter sp. nov., isolated from ocean surface sediments.</title>
        <authorList>
            <person name="He W."/>
            <person name="Wang L."/>
            <person name="Zhang D.-F."/>
        </authorList>
    </citation>
    <scope>NUCLEOTIDE SEQUENCE [LARGE SCALE GENOMIC DNA]</scope>
    <source>
        <strain evidence="2 3">WL0115</strain>
    </source>
</reference>
<evidence type="ECO:0000313" key="2">
    <source>
        <dbReference type="EMBL" id="MCV2880101.1"/>
    </source>
</evidence>
<dbReference type="EMBL" id="JAOWKW010000014">
    <property type="protein sequence ID" value="MCV2880101.1"/>
    <property type="molecule type" value="Genomic_DNA"/>
</dbReference>
<accession>A0ABT3A2E5</accession>
<name>A0ABT3A2E5_9RHOB</name>
<organism evidence="2 3">
    <name type="scientific">Sedimentimonas flavescens</name>
    <dbReference type="NCBI Taxonomy" id="2851012"/>
    <lineage>
        <taxon>Bacteria</taxon>
        <taxon>Pseudomonadati</taxon>
        <taxon>Pseudomonadota</taxon>
        <taxon>Alphaproteobacteria</taxon>
        <taxon>Rhodobacterales</taxon>
        <taxon>Rhodobacter group</taxon>
        <taxon>Sedimentimonas</taxon>
    </lineage>
</organism>